<dbReference type="PANTHER" id="PTHR31500:SF57">
    <property type="entry name" value="AT-HOOK MOTIF NUCLEAR-LOCALIZED PROTEIN 10"/>
    <property type="match status" value="1"/>
</dbReference>
<evidence type="ECO:0000256" key="4">
    <source>
        <dbReference type="RuleBase" id="RU367031"/>
    </source>
</evidence>
<evidence type="ECO:0000313" key="6">
    <source>
        <dbReference type="EMBL" id="KZN06030.1"/>
    </source>
</evidence>
<keyword evidence="4" id="KW-0539">Nucleus</keyword>
<dbReference type="EMBL" id="LNRQ01000002">
    <property type="protein sequence ID" value="KZN06030.1"/>
    <property type="molecule type" value="Genomic_DNA"/>
</dbReference>
<comment type="subcellular location">
    <subcellularLocation>
        <location evidence="4">Nucleus</location>
    </subcellularLocation>
</comment>
<keyword evidence="8" id="KW-1185">Reference proteome</keyword>
<dbReference type="PROSITE" id="PS51742">
    <property type="entry name" value="PPC"/>
    <property type="match status" value="1"/>
</dbReference>
<dbReference type="PANTHER" id="PTHR31500">
    <property type="entry name" value="AT-HOOK MOTIF NUCLEAR-LOCALIZED PROTEIN 9"/>
    <property type="match status" value="1"/>
</dbReference>
<name>A0A166E375_DAUCS</name>
<evidence type="ECO:0000313" key="8">
    <source>
        <dbReference type="Proteomes" id="UP000077755"/>
    </source>
</evidence>
<sequence>MASTSGLKAQGIGEPSCETPVVAFTEGNKDHQDDMLASEEGFTPYVIDVYEGQDVMSKIIDFCKQVPDQIVCVMSAFGTLSEITFKIPFVDKITYEGQFDILRLSGSFEPVNLGEFGRKGGLSIIFSRKDGKVEGGRVIGQLKVANFARINVGIFKKHKRGEKEEPVFVEEEIEFHA</sequence>
<dbReference type="Gramene" id="KZN06030">
    <property type="protein sequence ID" value="KZN06030"/>
    <property type="gene ID" value="DCAR_006867"/>
</dbReference>
<keyword evidence="3 4" id="KW-0804">Transcription</keyword>
<comment type="domain">
    <text evidence="4">The PPC domain mediates interactions between AHL proteins.</text>
</comment>
<dbReference type="Gene3D" id="3.30.1330.80">
    <property type="entry name" value="Hypothetical protein, similar to alpha- acetolactate decarboxylase, domain 2"/>
    <property type="match status" value="1"/>
</dbReference>
<evidence type="ECO:0000259" key="5">
    <source>
        <dbReference type="PROSITE" id="PS51742"/>
    </source>
</evidence>
<reference evidence="7" key="2">
    <citation type="submission" date="2022-03" db="EMBL/GenBank/DDBJ databases">
        <title>Draft title - Genomic analysis of global carrot germplasm unveils the trajectory of domestication and the origin of high carotenoid orange carrot.</title>
        <authorList>
            <person name="Iorizzo M."/>
            <person name="Ellison S."/>
            <person name="Senalik D."/>
            <person name="Macko-Podgorni A."/>
            <person name="Grzebelus D."/>
            <person name="Bostan H."/>
            <person name="Rolling W."/>
            <person name="Curaba J."/>
            <person name="Simon P."/>
        </authorList>
    </citation>
    <scope>NUCLEOTIDE SEQUENCE</scope>
    <source>
        <tissue evidence="7">Leaf</tissue>
    </source>
</reference>
<keyword evidence="1 4" id="KW-0805">Transcription regulation</keyword>
<dbReference type="AlphaFoldDB" id="A0A166E375"/>
<gene>
    <name evidence="6" type="ORF">DCAR_006867</name>
    <name evidence="7" type="ORF">DCAR_0207753</name>
</gene>
<comment type="function">
    <text evidence="4">Transcription factor that specifically binds AT-rich DNA sequences related to the nuclear matrix attachment regions (MARs).</text>
</comment>
<dbReference type="GO" id="GO:0005634">
    <property type="term" value="C:nucleus"/>
    <property type="evidence" value="ECO:0007669"/>
    <property type="project" value="UniProtKB-SubCell"/>
</dbReference>
<evidence type="ECO:0000256" key="3">
    <source>
        <dbReference type="ARBA" id="ARBA00023163"/>
    </source>
</evidence>
<protein>
    <recommendedName>
        <fullName evidence="4">AT-hook motif nuclear-localized protein</fullName>
    </recommendedName>
</protein>
<keyword evidence="2 4" id="KW-0238">DNA-binding</keyword>
<proteinExistence type="predicted"/>
<dbReference type="SUPFAM" id="SSF117856">
    <property type="entry name" value="AF0104/ALDC/Ptd012-like"/>
    <property type="match status" value="1"/>
</dbReference>
<feature type="domain" description="PPC" evidence="5">
    <location>
        <begin position="39"/>
        <end position="176"/>
    </location>
</feature>
<dbReference type="CDD" id="cd11378">
    <property type="entry name" value="DUF296"/>
    <property type="match status" value="1"/>
</dbReference>
<dbReference type="InterPro" id="IPR005175">
    <property type="entry name" value="PPC_dom"/>
</dbReference>
<reference evidence="6" key="1">
    <citation type="journal article" date="2016" name="Nat. Genet.">
        <title>A high-quality carrot genome assembly provides new insights into carotenoid accumulation and asterid genome evolution.</title>
        <authorList>
            <person name="Iorizzo M."/>
            <person name="Ellison S."/>
            <person name="Senalik D."/>
            <person name="Zeng P."/>
            <person name="Satapoomin P."/>
            <person name="Huang J."/>
            <person name="Bowman M."/>
            <person name="Iovene M."/>
            <person name="Sanseverino W."/>
            <person name="Cavagnaro P."/>
            <person name="Yildiz M."/>
            <person name="Macko-Podgorni A."/>
            <person name="Moranska E."/>
            <person name="Grzebelus E."/>
            <person name="Grzebelus D."/>
            <person name="Ashrafi H."/>
            <person name="Zheng Z."/>
            <person name="Cheng S."/>
            <person name="Spooner D."/>
            <person name="Van Deynze A."/>
            <person name="Simon P."/>
        </authorList>
    </citation>
    <scope>NUCLEOTIDE SEQUENCE [LARGE SCALE GENOMIC DNA]</scope>
    <source>
        <tissue evidence="6">Leaf</tissue>
    </source>
</reference>
<evidence type="ECO:0000313" key="7">
    <source>
        <dbReference type="EMBL" id="WOG88518.1"/>
    </source>
</evidence>
<accession>A0A166E375</accession>
<dbReference type="InterPro" id="IPR039605">
    <property type="entry name" value="AHL"/>
</dbReference>
<evidence type="ECO:0000256" key="2">
    <source>
        <dbReference type="ARBA" id="ARBA00023125"/>
    </source>
</evidence>
<dbReference type="OrthoDB" id="1588495at2759"/>
<dbReference type="KEGG" id="dcr:108207635"/>
<dbReference type="GO" id="GO:0003680">
    <property type="term" value="F:minor groove of adenine-thymine-rich DNA binding"/>
    <property type="evidence" value="ECO:0007669"/>
    <property type="project" value="UniProtKB-UniRule"/>
</dbReference>
<dbReference type="Proteomes" id="UP000077755">
    <property type="component" value="Chromosome 2"/>
</dbReference>
<dbReference type="Pfam" id="PF03479">
    <property type="entry name" value="PCC"/>
    <property type="match status" value="1"/>
</dbReference>
<evidence type="ECO:0000256" key="1">
    <source>
        <dbReference type="ARBA" id="ARBA00023015"/>
    </source>
</evidence>
<dbReference type="STRING" id="79200.A0A166E375"/>
<organism evidence="6">
    <name type="scientific">Daucus carota subsp. sativus</name>
    <name type="common">Carrot</name>
    <dbReference type="NCBI Taxonomy" id="79200"/>
    <lineage>
        <taxon>Eukaryota</taxon>
        <taxon>Viridiplantae</taxon>
        <taxon>Streptophyta</taxon>
        <taxon>Embryophyta</taxon>
        <taxon>Tracheophyta</taxon>
        <taxon>Spermatophyta</taxon>
        <taxon>Magnoliopsida</taxon>
        <taxon>eudicotyledons</taxon>
        <taxon>Gunneridae</taxon>
        <taxon>Pentapetalae</taxon>
        <taxon>asterids</taxon>
        <taxon>campanulids</taxon>
        <taxon>Apiales</taxon>
        <taxon>Apiaceae</taxon>
        <taxon>Apioideae</taxon>
        <taxon>Scandiceae</taxon>
        <taxon>Daucinae</taxon>
        <taxon>Daucus</taxon>
        <taxon>Daucus sect. Daucus</taxon>
    </lineage>
</organism>
<dbReference type="EMBL" id="CP093344">
    <property type="protein sequence ID" value="WOG88518.1"/>
    <property type="molecule type" value="Genomic_DNA"/>
</dbReference>